<name>A0A382SD68_9ZZZZ</name>
<reference evidence="8" key="1">
    <citation type="submission" date="2018-05" db="EMBL/GenBank/DDBJ databases">
        <authorList>
            <person name="Lanie J.A."/>
            <person name="Ng W.-L."/>
            <person name="Kazmierczak K.M."/>
            <person name="Andrzejewski T.M."/>
            <person name="Davidsen T.M."/>
            <person name="Wayne K.J."/>
            <person name="Tettelin H."/>
            <person name="Glass J.I."/>
            <person name="Rusch D."/>
            <person name="Podicherti R."/>
            <person name="Tsui H.-C.T."/>
            <person name="Winkler M.E."/>
        </authorList>
    </citation>
    <scope>NUCLEOTIDE SEQUENCE</scope>
</reference>
<dbReference type="PROSITE" id="PS01306">
    <property type="entry name" value="UPF0054"/>
    <property type="match status" value="1"/>
</dbReference>
<gene>
    <name evidence="8" type="ORF">METZ01_LOCUS360667</name>
</gene>
<dbReference type="GO" id="GO:0004519">
    <property type="term" value="F:endonuclease activity"/>
    <property type="evidence" value="ECO:0007669"/>
    <property type="project" value="UniProtKB-KW"/>
</dbReference>
<sequence>MKYLNNKFRKKNKATDVLSFPFYSVTELKKGKRKKKYLGDVAISYQFVINRSKLTNFELEFDKLWLHGYLHLLGYDHQNDSDYYKMRKIENKILKFIHKRN</sequence>
<proteinExistence type="inferred from homology"/>
<protein>
    <recommendedName>
        <fullName evidence="9">rRNA maturation RNase YbeY</fullName>
    </recommendedName>
</protein>
<dbReference type="GO" id="GO:0046872">
    <property type="term" value="F:metal ion binding"/>
    <property type="evidence" value="ECO:0007669"/>
    <property type="project" value="UniProtKB-KW"/>
</dbReference>
<dbReference type="PANTHER" id="PTHR46986:SF1">
    <property type="entry name" value="ENDORIBONUCLEASE YBEY, CHLOROPLASTIC"/>
    <property type="match status" value="1"/>
</dbReference>
<keyword evidence="3" id="KW-0540">Nuclease</keyword>
<dbReference type="GO" id="GO:0006364">
    <property type="term" value="P:rRNA processing"/>
    <property type="evidence" value="ECO:0007669"/>
    <property type="project" value="InterPro"/>
</dbReference>
<dbReference type="PANTHER" id="PTHR46986">
    <property type="entry name" value="ENDORIBONUCLEASE YBEY, CHLOROPLASTIC"/>
    <property type="match status" value="1"/>
</dbReference>
<evidence type="ECO:0000313" key="8">
    <source>
        <dbReference type="EMBL" id="SVD07813.1"/>
    </source>
</evidence>
<dbReference type="InterPro" id="IPR002036">
    <property type="entry name" value="YbeY"/>
</dbReference>
<evidence type="ECO:0000256" key="6">
    <source>
        <dbReference type="ARBA" id="ARBA00022801"/>
    </source>
</evidence>
<evidence type="ECO:0000256" key="5">
    <source>
        <dbReference type="ARBA" id="ARBA00022759"/>
    </source>
</evidence>
<dbReference type="EMBL" id="UINC01128212">
    <property type="protein sequence ID" value="SVD07813.1"/>
    <property type="molecule type" value="Genomic_DNA"/>
</dbReference>
<comment type="cofactor">
    <cofactor evidence="1">
        <name>Zn(2+)</name>
        <dbReference type="ChEBI" id="CHEBI:29105"/>
    </cofactor>
</comment>
<comment type="similarity">
    <text evidence="2">Belongs to the endoribonuclease YbeY family.</text>
</comment>
<keyword evidence="7" id="KW-0862">Zinc</keyword>
<evidence type="ECO:0000256" key="3">
    <source>
        <dbReference type="ARBA" id="ARBA00022722"/>
    </source>
</evidence>
<evidence type="ECO:0000256" key="4">
    <source>
        <dbReference type="ARBA" id="ARBA00022723"/>
    </source>
</evidence>
<evidence type="ECO:0000256" key="1">
    <source>
        <dbReference type="ARBA" id="ARBA00001947"/>
    </source>
</evidence>
<dbReference type="InterPro" id="IPR023091">
    <property type="entry name" value="MetalPrtase_cat_dom_sf_prd"/>
</dbReference>
<keyword evidence="5" id="KW-0255">Endonuclease</keyword>
<dbReference type="InterPro" id="IPR020549">
    <property type="entry name" value="YbeY_CS"/>
</dbReference>
<organism evidence="8">
    <name type="scientific">marine metagenome</name>
    <dbReference type="NCBI Taxonomy" id="408172"/>
    <lineage>
        <taxon>unclassified sequences</taxon>
        <taxon>metagenomes</taxon>
        <taxon>ecological metagenomes</taxon>
    </lineage>
</organism>
<dbReference type="Gene3D" id="3.40.390.30">
    <property type="entry name" value="Metalloproteases ('zincins'), catalytic domain"/>
    <property type="match status" value="1"/>
</dbReference>
<accession>A0A382SD68</accession>
<dbReference type="AlphaFoldDB" id="A0A382SD68"/>
<dbReference type="SUPFAM" id="SSF55486">
    <property type="entry name" value="Metalloproteases ('zincins'), catalytic domain"/>
    <property type="match status" value="1"/>
</dbReference>
<evidence type="ECO:0000256" key="2">
    <source>
        <dbReference type="ARBA" id="ARBA00010875"/>
    </source>
</evidence>
<keyword evidence="6" id="KW-0378">Hydrolase</keyword>
<dbReference type="Pfam" id="PF02130">
    <property type="entry name" value="YbeY"/>
    <property type="match status" value="1"/>
</dbReference>
<evidence type="ECO:0008006" key="9">
    <source>
        <dbReference type="Google" id="ProtNLM"/>
    </source>
</evidence>
<evidence type="ECO:0000256" key="7">
    <source>
        <dbReference type="ARBA" id="ARBA00022833"/>
    </source>
</evidence>
<keyword evidence="4" id="KW-0479">Metal-binding</keyword>
<dbReference type="GO" id="GO:0004222">
    <property type="term" value="F:metalloendopeptidase activity"/>
    <property type="evidence" value="ECO:0007669"/>
    <property type="project" value="InterPro"/>
</dbReference>
<dbReference type="NCBIfam" id="TIGR00043">
    <property type="entry name" value="rRNA maturation RNase YbeY"/>
    <property type="match status" value="1"/>
</dbReference>